<dbReference type="PANTHER" id="PTHR33539:SF1">
    <property type="entry name" value="UPF0764 PROTEIN C16ORF89"/>
    <property type="match status" value="1"/>
</dbReference>
<dbReference type="PANTHER" id="PTHR33539">
    <property type="entry name" value="UPF0764 PROTEIN C16ORF89"/>
    <property type="match status" value="1"/>
</dbReference>
<keyword evidence="3" id="KW-1185">Reference proteome</keyword>
<proteinExistence type="predicted"/>
<sequence length="410" mass="48613">MFIVRLFLFTFLGNVTCDMEEKELEGSISHPINQYYGDQFPIQYLGPEETVPDIADLKQYVKGLRRVVYYFNKTPNKTDCNIALGSFYTKALLKRTLQDYGIKLIQQERERIVDIINKCENILSHFVYKNYPYGWEDMEFRVSRTFKDDSAQVFSIGAFNKGRLKRWLFSNIAMNDYVEEMDNVSLTKMKYIELTVEMDNYYISSLDSDICASRIAYESEPIDLSKLQLCRPDKFCYSRLHSYPSVSYALSHRLLNIMMRRHLRRCFLKNEEHDVSHMDLLCAFMYREAVYLARRGFFARDLFLEHIALCGMLGYEEFQRRRWFNKALSWINEEGCIKETRNFDFNTTRVLIKRFGENDAFSKKLRKQLREYLYEECHTHPTALLLVVLSHGIRYAAHYLPLPSDNVESS</sequence>
<dbReference type="Pfam" id="PF15882">
    <property type="entry name" value="DUF4735"/>
    <property type="match status" value="1"/>
</dbReference>
<name>A0AAV1LP49_9NEOP</name>
<evidence type="ECO:0000256" key="1">
    <source>
        <dbReference type="SAM" id="SignalP"/>
    </source>
</evidence>
<accession>A0AAV1LP49</accession>
<dbReference type="GO" id="GO:0016020">
    <property type="term" value="C:membrane"/>
    <property type="evidence" value="ECO:0007669"/>
    <property type="project" value="TreeGrafter"/>
</dbReference>
<dbReference type="GO" id="GO:0005829">
    <property type="term" value="C:cytosol"/>
    <property type="evidence" value="ECO:0007669"/>
    <property type="project" value="TreeGrafter"/>
</dbReference>
<comment type="caution">
    <text evidence="2">The sequence shown here is derived from an EMBL/GenBank/DDBJ whole genome shotgun (WGS) entry which is preliminary data.</text>
</comment>
<dbReference type="Proteomes" id="UP001314205">
    <property type="component" value="Unassembled WGS sequence"/>
</dbReference>
<evidence type="ECO:0000313" key="2">
    <source>
        <dbReference type="EMBL" id="CAK1596082.1"/>
    </source>
</evidence>
<feature type="signal peptide" evidence="1">
    <location>
        <begin position="1"/>
        <end position="17"/>
    </location>
</feature>
<organism evidence="2 3">
    <name type="scientific">Parnassius mnemosyne</name>
    <name type="common">clouded apollo</name>
    <dbReference type="NCBI Taxonomy" id="213953"/>
    <lineage>
        <taxon>Eukaryota</taxon>
        <taxon>Metazoa</taxon>
        <taxon>Ecdysozoa</taxon>
        <taxon>Arthropoda</taxon>
        <taxon>Hexapoda</taxon>
        <taxon>Insecta</taxon>
        <taxon>Pterygota</taxon>
        <taxon>Neoptera</taxon>
        <taxon>Endopterygota</taxon>
        <taxon>Lepidoptera</taxon>
        <taxon>Glossata</taxon>
        <taxon>Ditrysia</taxon>
        <taxon>Papilionoidea</taxon>
        <taxon>Papilionidae</taxon>
        <taxon>Parnassiinae</taxon>
        <taxon>Parnassini</taxon>
        <taxon>Parnassius</taxon>
        <taxon>Driopa</taxon>
    </lineage>
</organism>
<protein>
    <submittedName>
        <fullName evidence="2">Uncharacterized protein</fullName>
    </submittedName>
</protein>
<feature type="chain" id="PRO_5043897904" evidence="1">
    <location>
        <begin position="18"/>
        <end position="410"/>
    </location>
</feature>
<keyword evidence="1" id="KW-0732">Signal</keyword>
<evidence type="ECO:0000313" key="3">
    <source>
        <dbReference type="Proteomes" id="UP001314205"/>
    </source>
</evidence>
<reference evidence="2 3" key="1">
    <citation type="submission" date="2023-11" db="EMBL/GenBank/DDBJ databases">
        <authorList>
            <person name="Hedman E."/>
            <person name="Englund M."/>
            <person name="Stromberg M."/>
            <person name="Nyberg Akerstrom W."/>
            <person name="Nylinder S."/>
            <person name="Jareborg N."/>
            <person name="Kallberg Y."/>
            <person name="Kronander E."/>
        </authorList>
    </citation>
    <scope>NUCLEOTIDE SEQUENCE [LARGE SCALE GENOMIC DNA]</scope>
</reference>
<gene>
    <name evidence="2" type="ORF">PARMNEM_LOCUS15474</name>
</gene>
<dbReference type="InterPro" id="IPR031751">
    <property type="entry name" value="DUF4735"/>
</dbReference>
<dbReference type="EMBL" id="CAVLGL010000093">
    <property type="protein sequence ID" value="CAK1596082.1"/>
    <property type="molecule type" value="Genomic_DNA"/>
</dbReference>
<dbReference type="AlphaFoldDB" id="A0AAV1LP49"/>